<sequence>MTELVEGEVELTDAAEDIYRQVHPNFLDPESGITSQVFELNSQDEGKFSVSRSTLVTGAEATADYLEAGNASCGAVILTVADANDEGGPVIDDSNARQVPKGHAYIDFRESGLSKGKSRRLKKAATARGWAFRV</sequence>
<organism evidence="1 2">
    <name type="scientific">Aeromicrobium flavum</name>
    <dbReference type="NCBI Taxonomy" id="416568"/>
    <lineage>
        <taxon>Bacteria</taxon>
        <taxon>Bacillati</taxon>
        <taxon>Actinomycetota</taxon>
        <taxon>Actinomycetes</taxon>
        <taxon>Propionibacteriales</taxon>
        <taxon>Nocardioidaceae</taxon>
        <taxon>Aeromicrobium</taxon>
    </lineage>
</organism>
<dbReference type="RefSeq" id="WP_146825307.1">
    <property type="nucleotide sequence ID" value="NZ_BAAAYQ010000001.1"/>
</dbReference>
<accession>A0A512HR91</accession>
<dbReference type="OrthoDB" id="670198at2"/>
<keyword evidence="2" id="KW-1185">Reference proteome</keyword>
<dbReference type="Proteomes" id="UP000321769">
    <property type="component" value="Unassembled WGS sequence"/>
</dbReference>
<evidence type="ECO:0000313" key="1">
    <source>
        <dbReference type="EMBL" id="GEO87956.1"/>
    </source>
</evidence>
<evidence type="ECO:0000313" key="2">
    <source>
        <dbReference type="Proteomes" id="UP000321769"/>
    </source>
</evidence>
<dbReference type="AlphaFoldDB" id="A0A512HR91"/>
<protein>
    <submittedName>
        <fullName evidence="1">Uncharacterized protein</fullName>
    </submittedName>
</protein>
<dbReference type="EMBL" id="BJZQ01000001">
    <property type="protein sequence ID" value="GEO87956.1"/>
    <property type="molecule type" value="Genomic_DNA"/>
</dbReference>
<gene>
    <name evidence="1" type="ORF">AFL01nite_02830</name>
</gene>
<reference evidence="1 2" key="1">
    <citation type="submission" date="2019-07" db="EMBL/GenBank/DDBJ databases">
        <title>Whole genome shotgun sequence of Aeromicrobium flavum NBRC 107625.</title>
        <authorList>
            <person name="Hosoyama A."/>
            <person name="Uohara A."/>
            <person name="Ohji S."/>
            <person name="Ichikawa N."/>
        </authorList>
    </citation>
    <scope>NUCLEOTIDE SEQUENCE [LARGE SCALE GENOMIC DNA]</scope>
    <source>
        <strain evidence="1 2">NBRC 107625</strain>
    </source>
</reference>
<name>A0A512HR91_9ACTN</name>
<comment type="caution">
    <text evidence="1">The sequence shown here is derived from an EMBL/GenBank/DDBJ whole genome shotgun (WGS) entry which is preliminary data.</text>
</comment>
<proteinExistence type="predicted"/>